<dbReference type="GO" id="GO:0005829">
    <property type="term" value="C:cytosol"/>
    <property type="evidence" value="ECO:0007669"/>
    <property type="project" value="TreeGrafter"/>
</dbReference>
<dbReference type="GO" id="GO:0016020">
    <property type="term" value="C:membrane"/>
    <property type="evidence" value="ECO:0007669"/>
    <property type="project" value="TreeGrafter"/>
</dbReference>
<keyword evidence="1" id="KW-0813">Transport</keyword>
<dbReference type="FunFam" id="1.10.3520.10:FF:000001">
    <property type="entry name" value="Pleckstrin domain-containing family A member 8"/>
    <property type="match status" value="1"/>
</dbReference>
<dbReference type="SUPFAM" id="SSF110004">
    <property type="entry name" value="Glycolipid transfer protein, GLTP"/>
    <property type="match status" value="1"/>
</dbReference>
<dbReference type="Gene3D" id="1.10.3520.10">
    <property type="entry name" value="Glycolipid transfer protein"/>
    <property type="match status" value="1"/>
</dbReference>
<evidence type="ECO:0000313" key="4">
    <source>
        <dbReference type="Proteomes" id="UP000095009"/>
    </source>
</evidence>
<sequence>MSSYFSSIKKDFKDVPVSASDEIDTAAFLDAAESLVTLFDLFGSSAFGVVQKDMTGNIKKIREVQLRNPVNGATLQQIVLSEKDNKTSQKPATQGLLWLSRGLEFTALAMRKNVADSSQELATSFTESYKATLSQHHSILIRPVFKLAMNACPYRKVFYEKLCGSQSLEIVQQQLEQWLSALEKIVKIIMDFFAAGKYGKGL</sequence>
<dbReference type="STRING" id="857566.A0A1E3PFB2"/>
<evidence type="ECO:0000259" key="2">
    <source>
        <dbReference type="Pfam" id="PF08718"/>
    </source>
</evidence>
<evidence type="ECO:0000313" key="3">
    <source>
        <dbReference type="EMBL" id="ODQ63642.1"/>
    </source>
</evidence>
<feature type="domain" description="Glycolipid transfer protein" evidence="2">
    <location>
        <begin position="23"/>
        <end position="163"/>
    </location>
</feature>
<organism evidence="3 4">
    <name type="scientific">Nadsonia fulvescens var. elongata DSM 6958</name>
    <dbReference type="NCBI Taxonomy" id="857566"/>
    <lineage>
        <taxon>Eukaryota</taxon>
        <taxon>Fungi</taxon>
        <taxon>Dikarya</taxon>
        <taxon>Ascomycota</taxon>
        <taxon>Saccharomycotina</taxon>
        <taxon>Dipodascomycetes</taxon>
        <taxon>Dipodascales</taxon>
        <taxon>Dipodascales incertae sedis</taxon>
        <taxon>Nadsonia</taxon>
    </lineage>
</organism>
<dbReference type="EMBL" id="KV454414">
    <property type="protein sequence ID" value="ODQ63642.1"/>
    <property type="molecule type" value="Genomic_DNA"/>
</dbReference>
<accession>A0A1E3PFB2</accession>
<dbReference type="InterPro" id="IPR036497">
    <property type="entry name" value="GLTP_sf"/>
</dbReference>
<proteinExistence type="predicted"/>
<reference evidence="3 4" key="1">
    <citation type="journal article" date="2016" name="Proc. Natl. Acad. Sci. U.S.A.">
        <title>Comparative genomics of biotechnologically important yeasts.</title>
        <authorList>
            <person name="Riley R."/>
            <person name="Haridas S."/>
            <person name="Wolfe K.H."/>
            <person name="Lopes M.R."/>
            <person name="Hittinger C.T."/>
            <person name="Goeker M."/>
            <person name="Salamov A.A."/>
            <person name="Wisecaver J.H."/>
            <person name="Long T.M."/>
            <person name="Calvey C.H."/>
            <person name="Aerts A.L."/>
            <person name="Barry K.W."/>
            <person name="Choi C."/>
            <person name="Clum A."/>
            <person name="Coughlan A.Y."/>
            <person name="Deshpande S."/>
            <person name="Douglass A.P."/>
            <person name="Hanson S.J."/>
            <person name="Klenk H.-P."/>
            <person name="LaButti K.M."/>
            <person name="Lapidus A."/>
            <person name="Lindquist E.A."/>
            <person name="Lipzen A.M."/>
            <person name="Meier-Kolthoff J.P."/>
            <person name="Ohm R.A."/>
            <person name="Otillar R.P."/>
            <person name="Pangilinan J.L."/>
            <person name="Peng Y."/>
            <person name="Rokas A."/>
            <person name="Rosa C.A."/>
            <person name="Scheuner C."/>
            <person name="Sibirny A.A."/>
            <person name="Slot J.C."/>
            <person name="Stielow J.B."/>
            <person name="Sun H."/>
            <person name="Kurtzman C.P."/>
            <person name="Blackwell M."/>
            <person name="Grigoriev I.V."/>
            <person name="Jeffries T.W."/>
        </authorList>
    </citation>
    <scope>NUCLEOTIDE SEQUENCE [LARGE SCALE GENOMIC DNA]</scope>
    <source>
        <strain evidence="3 4">DSM 6958</strain>
    </source>
</reference>
<dbReference type="AlphaFoldDB" id="A0A1E3PFB2"/>
<dbReference type="InterPro" id="IPR014830">
    <property type="entry name" value="Glycolipid_transfer_prot_dom"/>
</dbReference>
<evidence type="ECO:0000256" key="1">
    <source>
        <dbReference type="ARBA" id="ARBA00022448"/>
    </source>
</evidence>
<dbReference type="PANTHER" id="PTHR10219:SF25">
    <property type="entry name" value="PLECKSTRIN HOMOLOGY DOMAIN-CONTAINING FAMILY A MEMBER 8"/>
    <property type="match status" value="1"/>
</dbReference>
<keyword evidence="4" id="KW-1185">Reference proteome</keyword>
<dbReference type="PANTHER" id="PTHR10219">
    <property type="entry name" value="GLYCOLIPID TRANSFER PROTEIN-RELATED"/>
    <property type="match status" value="1"/>
</dbReference>
<gene>
    <name evidence="3" type="ORF">NADFUDRAFT_47994</name>
</gene>
<dbReference type="Proteomes" id="UP000095009">
    <property type="component" value="Unassembled WGS sequence"/>
</dbReference>
<dbReference type="GO" id="GO:1902388">
    <property type="term" value="F:ceramide 1-phosphate transfer activity"/>
    <property type="evidence" value="ECO:0007669"/>
    <property type="project" value="TreeGrafter"/>
</dbReference>
<dbReference type="OrthoDB" id="205255at2759"/>
<protein>
    <submittedName>
        <fullName evidence="3">Glycolipid transfer protein</fullName>
    </submittedName>
</protein>
<name>A0A1E3PFB2_9ASCO</name>
<dbReference type="GO" id="GO:1902387">
    <property type="term" value="F:ceramide 1-phosphate binding"/>
    <property type="evidence" value="ECO:0007669"/>
    <property type="project" value="TreeGrafter"/>
</dbReference>
<dbReference type="Pfam" id="PF08718">
    <property type="entry name" value="GLTP"/>
    <property type="match status" value="1"/>
</dbReference>